<keyword evidence="2" id="KW-0472">Membrane</keyword>
<evidence type="ECO:0000313" key="4">
    <source>
        <dbReference type="Proteomes" id="UP001254832"/>
    </source>
</evidence>
<sequence>MKNDYKDLLLKRSESEDKKSRERVDYPRREHREEYGAEVAPPTAVRTERSERPVSTQENHEADAVMESTGRVAGYVGLASGIASLFMWSIVLGPVAAVLGYYAFVNGRKTAGAWSMGLGIVATLSYFFMIPFAR</sequence>
<dbReference type="RefSeq" id="WP_056696076.1">
    <property type="nucleotide sequence ID" value="NZ_JAVDTR010000011.1"/>
</dbReference>
<dbReference type="InterPro" id="IPR055338">
    <property type="entry name" value="YqfX-like"/>
</dbReference>
<proteinExistence type="predicted"/>
<feature type="compositionally biased region" description="Basic and acidic residues" evidence="1">
    <location>
        <begin position="1"/>
        <end position="35"/>
    </location>
</feature>
<feature type="transmembrane region" description="Helical" evidence="2">
    <location>
        <begin position="111"/>
        <end position="133"/>
    </location>
</feature>
<comment type="caution">
    <text evidence="3">The sequence shown here is derived from an EMBL/GenBank/DDBJ whole genome shotgun (WGS) entry which is preliminary data.</text>
</comment>
<feature type="compositionally biased region" description="Basic and acidic residues" evidence="1">
    <location>
        <begin position="46"/>
        <end position="63"/>
    </location>
</feature>
<dbReference type="EMBL" id="JAVDTR010000011">
    <property type="protein sequence ID" value="MDR6725432.1"/>
    <property type="molecule type" value="Genomic_DNA"/>
</dbReference>
<dbReference type="AlphaFoldDB" id="A0AAP5H405"/>
<accession>A0AAP5H405</accession>
<organism evidence="3 4">
    <name type="scientific">Paenibacillus amylolyticus</name>
    <dbReference type="NCBI Taxonomy" id="1451"/>
    <lineage>
        <taxon>Bacteria</taxon>
        <taxon>Bacillati</taxon>
        <taxon>Bacillota</taxon>
        <taxon>Bacilli</taxon>
        <taxon>Bacillales</taxon>
        <taxon>Paenibacillaceae</taxon>
        <taxon>Paenibacillus</taxon>
    </lineage>
</organism>
<evidence type="ECO:0000256" key="1">
    <source>
        <dbReference type="SAM" id="MobiDB-lite"/>
    </source>
</evidence>
<dbReference type="Proteomes" id="UP001254832">
    <property type="component" value="Unassembled WGS sequence"/>
</dbReference>
<feature type="region of interest" description="Disordered" evidence="1">
    <location>
        <begin position="1"/>
        <end position="63"/>
    </location>
</feature>
<evidence type="ECO:0008006" key="5">
    <source>
        <dbReference type="Google" id="ProtNLM"/>
    </source>
</evidence>
<dbReference type="PANTHER" id="PTHR40040">
    <property type="entry name" value="SMALL HYDROPHOBIC PROTEIN-RELATED"/>
    <property type="match status" value="1"/>
</dbReference>
<gene>
    <name evidence="3" type="ORF">J2W91_003931</name>
</gene>
<name>A0AAP5H405_PAEAM</name>
<reference evidence="3" key="1">
    <citation type="submission" date="2023-07" db="EMBL/GenBank/DDBJ databases">
        <title>Sorghum-associated microbial communities from plants grown in Nebraska, USA.</title>
        <authorList>
            <person name="Schachtman D."/>
        </authorList>
    </citation>
    <scope>NUCLEOTIDE SEQUENCE</scope>
    <source>
        <strain evidence="3">BE80</strain>
    </source>
</reference>
<keyword evidence="2" id="KW-0812">Transmembrane</keyword>
<evidence type="ECO:0000256" key="2">
    <source>
        <dbReference type="SAM" id="Phobius"/>
    </source>
</evidence>
<evidence type="ECO:0000313" key="3">
    <source>
        <dbReference type="EMBL" id="MDR6725432.1"/>
    </source>
</evidence>
<dbReference type="PANTHER" id="PTHR40040:SF1">
    <property type="entry name" value="MEMBRANE PROTEIN"/>
    <property type="match status" value="1"/>
</dbReference>
<feature type="transmembrane region" description="Helical" evidence="2">
    <location>
        <begin position="85"/>
        <end position="105"/>
    </location>
</feature>
<protein>
    <recommendedName>
        <fullName evidence="5">DUF4190 domain-containing protein</fullName>
    </recommendedName>
</protein>
<keyword evidence="2" id="KW-1133">Transmembrane helix</keyword>